<dbReference type="Proteomes" id="UP000327157">
    <property type="component" value="Chromosome 4"/>
</dbReference>
<protein>
    <submittedName>
        <fullName evidence="2">Uncharacterized protein</fullName>
    </submittedName>
</protein>
<evidence type="ECO:0000256" key="1">
    <source>
        <dbReference type="SAM" id="MobiDB-lite"/>
    </source>
</evidence>
<gene>
    <name evidence="2" type="ORF">D8674_025405</name>
</gene>
<comment type="caution">
    <text evidence="2">The sequence shown here is derived from an EMBL/GenBank/DDBJ whole genome shotgun (WGS) entry which is preliminary data.</text>
</comment>
<reference evidence="3" key="2">
    <citation type="submission" date="2019-10" db="EMBL/GenBank/DDBJ databases">
        <title>A de novo genome assembly of a pear dwarfing rootstock.</title>
        <authorList>
            <person name="Wang F."/>
            <person name="Wang J."/>
            <person name="Li S."/>
            <person name="Zhang Y."/>
            <person name="Fang M."/>
            <person name="Ma L."/>
            <person name="Zhao Y."/>
            <person name="Jiang S."/>
        </authorList>
    </citation>
    <scope>NUCLEOTIDE SEQUENCE [LARGE SCALE GENOMIC DNA]</scope>
</reference>
<keyword evidence="3" id="KW-1185">Reference proteome</keyword>
<reference evidence="2 3" key="1">
    <citation type="submission" date="2019-09" db="EMBL/GenBank/DDBJ databases">
        <authorList>
            <person name="Ou C."/>
        </authorList>
    </citation>
    <scope>NUCLEOTIDE SEQUENCE [LARGE SCALE GENOMIC DNA]</scope>
    <source>
        <strain evidence="2">S2</strain>
        <tissue evidence="2">Leaf</tissue>
    </source>
</reference>
<reference evidence="2 3" key="3">
    <citation type="submission" date="2019-11" db="EMBL/GenBank/DDBJ databases">
        <title>A de novo genome assembly of a pear dwarfing rootstock.</title>
        <authorList>
            <person name="Wang F."/>
            <person name="Wang J."/>
            <person name="Li S."/>
            <person name="Zhang Y."/>
            <person name="Fang M."/>
            <person name="Ma L."/>
            <person name="Zhao Y."/>
            <person name="Jiang S."/>
        </authorList>
    </citation>
    <scope>NUCLEOTIDE SEQUENCE [LARGE SCALE GENOMIC DNA]</scope>
    <source>
        <strain evidence="2">S2</strain>
        <tissue evidence="2">Leaf</tissue>
    </source>
</reference>
<organism evidence="2 3">
    <name type="scientific">Pyrus ussuriensis x Pyrus communis</name>
    <dbReference type="NCBI Taxonomy" id="2448454"/>
    <lineage>
        <taxon>Eukaryota</taxon>
        <taxon>Viridiplantae</taxon>
        <taxon>Streptophyta</taxon>
        <taxon>Embryophyta</taxon>
        <taxon>Tracheophyta</taxon>
        <taxon>Spermatophyta</taxon>
        <taxon>Magnoliopsida</taxon>
        <taxon>eudicotyledons</taxon>
        <taxon>Gunneridae</taxon>
        <taxon>Pentapetalae</taxon>
        <taxon>rosids</taxon>
        <taxon>fabids</taxon>
        <taxon>Rosales</taxon>
        <taxon>Rosaceae</taxon>
        <taxon>Amygdaloideae</taxon>
        <taxon>Maleae</taxon>
        <taxon>Pyrus</taxon>
    </lineage>
</organism>
<accession>A0A5N5H9H1</accession>
<feature type="compositionally biased region" description="Polar residues" evidence="1">
    <location>
        <begin position="67"/>
        <end position="86"/>
    </location>
</feature>
<evidence type="ECO:0000313" key="3">
    <source>
        <dbReference type="Proteomes" id="UP000327157"/>
    </source>
</evidence>
<evidence type="ECO:0000313" key="2">
    <source>
        <dbReference type="EMBL" id="KAB2623223.1"/>
    </source>
</evidence>
<dbReference type="AlphaFoldDB" id="A0A5N5H9H1"/>
<name>A0A5N5H9H1_9ROSA</name>
<sequence length="118" mass="12398">MSKSLHQEGVHGIVGVKPLSHGGNFKKHINNAQGGAKASVATVNTKDSSIASAQHDHASRTAEASAFQKSSRTFPKAPTSQRSSGTVPKLPVANFPVHMPLIQLTLLFPVPLQDTGLP</sequence>
<proteinExistence type="predicted"/>
<dbReference type="EMBL" id="SMOL01000231">
    <property type="protein sequence ID" value="KAB2623223.1"/>
    <property type="molecule type" value="Genomic_DNA"/>
</dbReference>
<feature type="compositionally biased region" description="Polar residues" evidence="1">
    <location>
        <begin position="41"/>
        <end position="52"/>
    </location>
</feature>
<feature type="region of interest" description="Disordered" evidence="1">
    <location>
        <begin position="1"/>
        <end position="90"/>
    </location>
</feature>